<accession>A0A1Y5FCS0</accession>
<dbReference type="Proteomes" id="UP000196531">
    <property type="component" value="Unassembled WGS sequence"/>
</dbReference>
<dbReference type="Gene3D" id="1.10.490.10">
    <property type="entry name" value="Globins"/>
    <property type="match status" value="1"/>
</dbReference>
<gene>
    <name evidence="1" type="ORF">A9Q84_02515</name>
</gene>
<organism evidence="1 2">
    <name type="scientific">Halobacteriovorax marinus</name>
    <dbReference type="NCBI Taxonomy" id="97084"/>
    <lineage>
        <taxon>Bacteria</taxon>
        <taxon>Pseudomonadati</taxon>
        <taxon>Bdellovibrionota</taxon>
        <taxon>Bacteriovoracia</taxon>
        <taxon>Bacteriovoracales</taxon>
        <taxon>Halobacteriovoraceae</taxon>
        <taxon>Halobacteriovorax</taxon>
    </lineage>
</organism>
<comment type="caution">
    <text evidence="1">The sequence shown here is derived from an EMBL/GenBank/DDBJ whole genome shotgun (WGS) entry which is preliminary data.</text>
</comment>
<evidence type="ECO:0000313" key="2">
    <source>
        <dbReference type="Proteomes" id="UP000196531"/>
    </source>
</evidence>
<dbReference type="InterPro" id="IPR009050">
    <property type="entry name" value="Globin-like_sf"/>
</dbReference>
<dbReference type="AlphaFoldDB" id="A0A1Y5FCS0"/>
<protein>
    <recommendedName>
        <fullName evidence="3">Globin</fullName>
    </recommendedName>
</protein>
<reference evidence="2" key="1">
    <citation type="journal article" date="2017" name="Proc. Natl. Acad. Sci. U.S.A.">
        <title>Simulation of Deepwater Horizon oil plume reveals substrate specialization within a complex community of hydrocarbon-degraders.</title>
        <authorList>
            <person name="Hu P."/>
            <person name="Dubinsky E.A."/>
            <person name="Probst A.J."/>
            <person name="Wang J."/>
            <person name="Sieber C.M.K."/>
            <person name="Tom L.M."/>
            <person name="Gardinali P."/>
            <person name="Banfield J.F."/>
            <person name="Atlas R.M."/>
            <person name="Andersen G.L."/>
        </authorList>
    </citation>
    <scope>NUCLEOTIDE SEQUENCE [LARGE SCALE GENOMIC DNA]</scope>
</reference>
<evidence type="ECO:0008006" key="3">
    <source>
        <dbReference type="Google" id="ProtNLM"/>
    </source>
</evidence>
<proteinExistence type="predicted"/>
<dbReference type="EMBL" id="MAAO01000002">
    <property type="protein sequence ID" value="OUR99923.1"/>
    <property type="molecule type" value="Genomic_DNA"/>
</dbReference>
<sequence>MPDKKAQVISDVVLSFYKVATVDFLIGYQFRKIQEFQGSSPLTPPIEAFKNHLPRIEKFWRMQLLGEKLNDGERFDLMSIHKDLLVRKGEVNRWVLLFKQTLLAYEMDHPENKDFLKNWNKKIEEFEKRFLTFLF</sequence>
<dbReference type="GO" id="GO:0020037">
    <property type="term" value="F:heme binding"/>
    <property type="evidence" value="ECO:0007669"/>
    <property type="project" value="InterPro"/>
</dbReference>
<dbReference type="SUPFAM" id="SSF46458">
    <property type="entry name" value="Globin-like"/>
    <property type="match status" value="1"/>
</dbReference>
<dbReference type="InterPro" id="IPR012292">
    <property type="entry name" value="Globin/Proto"/>
</dbReference>
<evidence type="ECO:0000313" key="1">
    <source>
        <dbReference type="EMBL" id="OUR99923.1"/>
    </source>
</evidence>
<name>A0A1Y5FCS0_9BACT</name>
<dbReference type="GO" id="GO:0019825">
    <property type="term" value="F:oxygen binding"/>
    <property type="evidence" value="ECO:0007669"/>
    <property type="project" value="InterPro"/>
</dbReference>